<dbReference type="Gene3D" id="3.90.1150.10">
    <property type="entry name" value="Aspartate Aminotransferase, domain 1"/>
    <property type="match status" value="1"/>
</dbReference>
<keyword evidence="8" id="KW-1185">Reference proteome</keyword>
<dbReference type="InterPro" id="IPR049704">
    <property type="entry name" value="Aminotrans_3_PPA_site"/>
</dbReference>
<dbReference type="PANTHER" id="PTHR43094">
    <property type="entry name" value="AMINOTRANSFERASE"/>
    <property type="match status" value="1"/>
</dbReference>
<evidence type="ECO:0000256" key="3">
    <source>
        <dbReference type="ARBA" id="ARBA00022576"/>
    </source>
</evidence>
<dbReference type="Gene3D" id="3.40.640.10">
    <property type="entry name" value="Type I PLP-dependent aspartate aminotransferase-like (Major domain)"/>
    <property type="match status" value="1"/>
</dbReference>
<dbReference type="eggNOG" id="COG0161">
    <property type="taxonomic scope" value="Bacteria"/>
</dbReference>
<organism evidence="7 8">
    <name type="scientific">Lutibaculum baratangense AMV1</name>
    <dbReference type="NCBI Taxonomy" id="631454"/>
    <lineage>
        <taxon>Bacteria</taxon>
        <taxon>Pseudomonadati</taxon>
        <taxon>Pseudomonadota</taxon>
        <taxon>Alphaproteobacteria</taxon>
        <taxon>Hyphomicrobiales</taxon>
        <taxon>Tepidamorphaceae</taxon>
        <taxon>Lutibaculum</taxon>
    </lineage>
</organism>
<dbReference type="GO" id="GO:0030170">
    <property type="term" value="F:pyridoxal phosphate binding"/>
    <property type="evidence" value="ECO:0007669"/>
    <property type="project" value="InterPro"/>
</dbReference>
<dbReference type="PROSITE" id="PS00600">
    <property type="entry name" value="AA_TRANSFER_CLASS_3"/>
    <property type="match status" value="1"/>
</dbReference>
<comment type="similarity">
    <text evidence="2 6">Belongs to the class-III pyridoxal-phosphate-dependent aminotransferase family.</text>
</comment>
<dbReference type="Pfam" id="PF00202">
    <property type="entry name" value="Aminotran_3"/>
    <property type="match status" value="1"/>
</dbReference>
<comment type="cofactor">
    <cofactor evidence="1">
        <name>pyridoxal 5'-phosphate</name>
        <dbReference type="ChEBI" id="CHEBI:597326"/>
    </cofactor>
</comment>
<dbReference type="OrthoDB" id="9801834at2"/>
<dbReference type="EC" id="2.6.1.18" evidence="7"/>
<evidence type="ECO:0000256" key="6">
    <source>
        <dbReference type="RuleBase" id="RU003560"/>
    </source>
</evidence>
<comment type="caution">
    <text evidence="7">The sequence shown here is derived from an EMBL/GenBank/DDBJ whole genome shotgun (WGS) entry which is preliminary data.</text>
</comment>
<dbReference type="STRING" id="631454.N177_2373"/>
<dbReference type="NCBIfam" id="NF005447">
    <property type="entry name" value="PRK07036.1"/>
    <property type="match status" value="1"/>
</dbReference>
<name>V4RGQ9_9HYPH</name>
<dbReference type="InterPro" id="IPR015422">
    <property type="entry name" value="PyrdxlP-dep_Trfase_small"/>
</dbReference>
<keyword evidence="4 7" id="KW-0808">Transferase</keyword>
<proteinExistence type="inferred from homology"/>
<evidence type="ECO:0000256" key="4">
    <source>
        <dbReference type="ARBA" id="ARBA00022679"/>
    </source>
</evidence>
<evidence type="ECO:0000256" key="5">
    <source>
        <dbReference type="ARBA" id="ARBA00022898"/>
    </source>
</evidence>
<evidence type="ECO:0000313" key="7">
    <source>
        <dbReference type="EMBL" id="ESR24539.1"/>
    </source>
</evidence>
<protein>
    <submittedName>
        <fullName evidence="7">Omega-amino acid--pyruvate aminotransferase</fullName>
        <ecNumber evidence="7">2.6.1.18</ecNumber>
    </submittedName>
</protein>
<dbReference type="PIRSF" id="PIRSF000521">
    <property type="entry name" value="Transaminase_4ab_Lys_Orn"/>
    <property type="match status" value="1"/>
</dbReference>
<dbReference type="InterPro" id="IPR015421">
    <property type="entry name" value="PyrdxlP-dep_Trfase_major"/>
</dbReference>
<dbReference type="RefSeq" id="WP_023432502.1">
    <property type="nucleotide sequence ID" value="NZ_AWXZ01000031.1"/>
</dbReference>
<dbReference type="PANTHER" id="PTHR43094:SF1">
    <property type="entry name" value="AMINOTRANSFERASE CLASS-III"/>
    <property type="match status" value="1"/>
</dbReference>
<dbReference type="AlphaFoldDB" id="V4RGQ9"/>
<sequence>MLDKKTTSNGTDPRAIRQWDNEHFFHPWDSMGVAGMDRVIAHEAKGIYLYDPQGRRYIDGPGGMWNVQIGYGREEMAQAIARQAMSLSYHSPWAFASEPSAVLAKKLADMAPGDLNSVFFTTGGSSAVDSALRFAQFYNNLRGKSQKKLFIAREKGYHGSTYLSATVSGKERDKSFLDTEKRLVRFLPNVNPYVRPEGMSVEDWCDLKVQDLETAIVEAGPENVAAFIAEPILASGGVIVPPPGYHRRTLEVCRRHDVLYISDEVVTAFGRLGHWFASEPVFDIVPDIVTCAKGLTSGYLPLGACIISDRLIDEVSGPDRESVLFSNGYTYSGHPVCCAAALKNIEIMERENLLEHVRQVTPKFQARLKAQSRFEIVGDARGMGLVGCVECHVPEGRGRSEADRLELDKDIGARIDAKCEEMGLIVRPLINMCVFSPPLIITEDEIDEMFDILERAIARVEAEVL</sequence>
<keyword evidence="3 7" id="KW-0032">Aminotransferase</keyword>
<dbReference type="InterPro" id="IPR005814">
    <property type="entry name" value="Aminotrans_3"/>
</dbReference>
<dbReference type="FunFam" id="3.40.640.10:FF:000014">
    <property type="entry name" value="Adenosylmethionine-8-amino-7-oxononanoate aminotransferase, probable"/>
    <property type="match status" value="1"/>
</dbReference>
<dbReference type="SUPFAM" id="SSF53383">
    <property type="entry name" value="PLP-dependent transferases"/>
    <property type="match status" value="1"/>
</dbReference>
<dbReference type="Proteomes" id="UP000017819">
    <property type="component" value="Unassembled WGS sequence"/>
</dbReference>
<gene>
    <name evidence="7" type="ORF">N177_2373</name>
</gene>
<dbReference type="EMBL" id="AWXZ01000031">
    <property type="protein sequence ID" value="ESR24539.1"/>
    <property type="molecule type" value="Genomic_DNA"/>
</dbReference>
<keyword evidence="5 6" id="KW-0663">Pyridoxal phosphate</keyword>
<evidence type="ECO:0000313" key="8">
    <source>
        <dbReference type="Proteomes" id="UP000017819"/>
    </source>
</evidence>
<accession>V4RGQ9</accession>
<dbReference type="CDD" id="cd00610">
    <property type="entry name" value="OAT_like"/>
    <property type="match status" value="1"/>
</dbReference>
<evidence type="ECO:0000256" key="2">
    <source>
        <dbReference type="ARBA" id="ARBA00008954"/>
    </source>
</evidence>
<evidence type="ECO:0000256" key="1">
    <source>
        <dbReference type="ARBA" id="ARBA00001933"/>
    </source>
</evidence>
<dbReference type="GO" id="GO:0016223">
    <property type="term" value="F:beta-alanine:pyruvate transaminase activity"/>
    <property type="evidence" value="ECO:0007669"/>
    <property type="project" value="UniProtKB-EC"/>
</dbReference>
<dbReference type="InterPro" id="IPR015424">
    <property type="entry name" value="PyrdxlP-dep_Trfase"/>
</dbReference>
<keyword evidence="7" id="KW-0670">Pyruvate</keyword>
<reference evidence="7 8" key="1">
    <citation type="journal article" date="2014" name="Genome Announc.">
        <title>Draft Genome Sequence of Lutibaculum baratangense Strain AMV1T, Isolated from a Mud Volcano in Andamans, India.</title>
        <authorList>
            <person name="Singh A."/>
            <person name="Sreenivas A."/>
            <person name="Sathyanarayana Reddy G."/>
            <person name="Pinnaka A.K."/>
            <person name="Shivaji S."/>
        </authorList>
    </citation>
    <scope>NUCLEOTIDE SEQUENCE [LARGE SCALE GENOMIC DNA]</scope>
    <source>
        <strain evidence="7 8">AMV1</strain>
    </source>
</reference>
<dbReference type="PATRIC" id="fig|631454.5.peg.2341"/>